<accession>A0A199VIB5</accession>
<feature type="non-terminal residue" evidence="1">
    <location>
        <position position="1"/>
    </location>
</feature>
<gene>
    <name evidence="1" type="ORF">ACMD2_24302</name>
</gene>
<dbReference type="EMBL" id="LSRQ01001783">
    <property type="protein sequence ID" value="OAY76495.1"/>
    <property type="molecule type" value="Genomic_DNA"/>
</dbReference>
<protein>
    <submittedName>
        <fullName evidence="1">Uncharacterized protein</fullName>
    </submittedName>
</protein>
<evidence type="ECO:0000313" key="2">
    <source>
        <dbReference type="Proteomes" id="UP000092600"/>
    </source>
</evidence>
<dbReference type="Proteomes" id="UP000092600">
    <property type="component" value="Unassembled WGS sequence"/>
</dbReference>
<organism evidence="1 2">
    <name type="scientific">Ananas comosus</name>
    <name type="common">Pineapple</name>
    <name type="synonym">Ananas ananas</name>
    <dbReference type="NCBI Taxonomy" id="4615"/>
    <lineage>
        <taxon>Eukaryota</taxon>
        <taxon>Viridiplantae</taxon>
        <taxon>Streptophyta</taxon>
        <taxon>Embryophyta</taxon>
        <taxon>Tracheophyta</taxon>
        <taxon>Spermatophyta</taxon>
        <taxon>Magnoliopsida</taxon>
        <taxon>Liliopsida</taxon>
        <taxon>Poales</taxon>
        <taxon>Bromeliaceae</taxon>
        <taxon>Bromelioideae</taxon>
        <taxon>Ananas</taxon>
    </lineage>
</organism>
<sequence>FSVSSSFLKISPFHSSPYVSIGKLLMPVEPNIQDIGGIEKFEKKYFRFQTHLAFVIFIHNLIALQVQHLNCRAHYDWI</sequence>
<name>A0A199VIB5_ANACO</name>
<reference evidence="1 2" key="1">
    <citation type="journal article" date="2016" name="DNA Res.">
        <title>The draft genome of MD-2 pineapple using hybrid error correction of long reads.</title>
        <authorList>
            <person name="Redwan R.M."/>
            <person name="Saidin A."/>
            <person name="Kumar S.V."/>
        </authorList>
    </citation>
    <scope>NUCLEOTIDE SEQUENCE [LARGE SCALE GENOMIC DNA]</scope>
    <source>
        <strain evidence="2">cv. MD2</strain>
        <tissue evidence="1">Leaf</tissue>
    </source>
</reference>
<comment type="caution">
    <text evidence="1">The sequence shown here is derived from an EMBL/GenBank/DDBJ whole genome shotgun (WGS) entry which is preliminary data.</text>
</comment>
<proteinExistence type="predicted"/>
<dbReference type="AlphaFoldDB" id="A0A199VIB5"/>
<evidence type="ECO:0000313" key="1">
    <source>
        <dbReference type="EMBL" id="OAY76495.1"/>
    </source>
</evidence>